<dbReference type="Gene3D" id="3.30.870.10">
    <property type="entry name" value="Endonuclease Chain A"/>
    <property type="match status" value="2"/>
</dbReference>
<keyword evidence="1" id="KW-0812">Transmembrane</keyword>
<dbReference type="SMART" id="SM00155">
    <property type="entry name" value="PLDc"/>
    <property type="match status" value="2"/>
</dbReference>
<keyword evidence="4" id="KW-1185">Reference proteome</keyword>
<dbReference type="CDD" id="cd09113">
    <property type="entry name" value="PLDc_ymdC_like_2"/>
    <property type="match status" value="1"/>
</dbReference>
<keyword evidence="1" id="KW-1133">Transmembrane helix</keyword>
<protein>
    <submittedName>
        <fullName evidence="3">Phospholipase D family protein</fullName>
    </submittedName>
</protein>
<feature type="domain" description="PLD phosphodiesterase" evidence="2">
    <location>
        <begin position="442"/>
        <end position="465"/>
    </location>
</feature>
<feature type="transmembrane region" description="Helical" evidence="1">
    <location>
        <begin position="27"/>
        <end position="51"/>
    </location>
</feature>
<evidence type="ECO:0000259" key="2">
    <source>
        <dbReference type="PROSITE" id="PS50035"/>
    </source>
</evidence>
<evidence type="ECO:0000256" key="1">
    <source>
        <dbReference type="SAM" id="Phobius"/>
    </source>
</evidence>
<evidence type="ECO:0000313" key="4">
    <source>
        <dbReference type="Proteomes" id="UP000235005"/>
    </source>
</evidence>
<dbReference type="InterPro" id="IPR025202">
    <property type="entry name" value="PLD-like_dom"/>
</dbReference>
<keyword evidence="1" id="KW-0472">Membrane</keyword>
<dbReference type="Pfam" id="PF13091">
    <property type="entry name" value="PLDc_2"/>
    <property type="match status" value="2"/>
</dbReference>
<organism evidence="3 4">
    <name type="scientific">Pseudohalioglobus lutimaris</name>
    <dbReference type="NCBI Taxonomy" id="1737061"/>
    <lineage>
        <taxon>Bacteria</taxon>
        <taxon>Pseudomonadati</taxon>
        <taxon>Pseudomonadota</taxon>
        <taxon>Gammaproteobacteria</taxon>
        <taxon>Cellvibrionales</taxon>
        <taxon>Halieaceae</taxon>
        <taxon>Pseudohalioglobus</taxon>
    </lineage>
</organism>
<dbReference type="PANTHER" id="PTHR21248">
    <property type="entry name" value="CARDIOLIPIN SYNTHASE"/>
    <property type="match status" value="1"/>
</dbReference>
<reference evidence="3 4" key="1">
    <citation type="submission" date="2018-01" db="EMBL/GenBank/DDBJ databases">
        <title>The draft genome sequence of Halioglobus lutimaris HF004.</title>
        <authorList>
            <person name="Du Z.-J."/>
            <person name="Shi M.-J."/>
        </authorList>
    </citation>
    <scope>NUCLEOTIDE SEQUENCE [LARGE SCALE GENOMIC DNA]</scope>
    <source>
        <strain evidence="3 4">HF004</strain>
    </source>
</reference>
<dbReference type="GO" id="GO:0032049">
    <property type="term" value="P:cardiolipin biosynthetic process"/>
    <property type="evidence" value="ECO:0007669"/>
    <property type="project" value="UniProtKB-ARBA"/>
</dbReference>
<dbReference type="PROSITE" id="PS50035">
    <property type="entry name" value="PLD"/>
    <property type="match status" value="2"/>
</dbReference>
<dbReference type="OrthoDB" id="9814092at2"/>
<accession>A0A2N5X2L9</accession>
<dbReference type="Proteomes" id="UP000235005">
    <property type="component" value="Unassembled WGS sequence"/>
</dbReference>
<proteinExistence type="predicted"/>
<dbReference type="GO" id="GO:0030572">
    <property type="term" value="F:phosphatidyltransferase activity"/>
    <property type="evidence" value="ECO:0007669"/>
    <property type="project" value="UniProtKB-ARBA"/>
</dbReference>
<feature type="domain" description="PLD phosphodiesterase" evidence="2">
    <location>
        <begin position="203"/>
        <end position="230"/>
    </location>
</feature>
<comment type="caution">
    <text evidence="3">The sequence shown here is derived from an EMBL/GenBank/DDBJ whole genome shotgun (WGS) entry which is preliminary data.</text>
</comment>
<sequence length="543" mass="61248">MCTFTSKMPRLRLSDTKHGRESSASRFGGFFLLQYGVLCLVLSACSTGVVVPPYEAPPPKYAIPPAADGAFSEIEDYYRTEHGTDMSGFKLLDCNEGALRWRLALLDSARYSIDFQYYLWYGDTTGQLVAARLLDAADRGVKIRVLVDDLNTLLRDAASVALRDKAVAWLDLHPNVELRLFNPWTNREWGGRIQEGLGDFNKANQRMHNKALIVDNRAVIIGGRNIGDEYMGMNSSFNFHDLDVLGVGPVARQTSAVFDAYWNSPWVMPASVLNMRIAPEEQGRARTELSRHLSETKALTNFTIEPQFWGSAIAELRDQMHPGTSRVIADLPGEDSIEHVMLEEILSLISSPQRELSIINAYIIPTERGIATLQQLNAEGREVRILTNSLASHDVPAVNSHYRPWRKHIVDSGAELYELRSDAAIQAEFVDTYPTEGQFVGLHSKALVVDREISYIGSMNLDPRSAVLNTEMGVIIKSQNLGKALSDLIERDMLAENSWKVSRNQDGKLQWTHDSESTRIQPARNFWQRIQEFFFRAFPKEYY</sequence>
<dbReference type="CDD" id="cd09111">
    <property type="entry name" value="PLDc_ymdC_like_1"/>
    <property type="match status" value="1"/>
</dbReference>
<dbReference type="InterPro" id="IPR001736">
    <property type="entry name" value="PLipase_D/transphosphatidylase"/>
</dbReference>
<dbReference type="AlphaFoldDB" id="A0A2N5X2L9"/>
<dbReference type="EMBL" id="PKUS01000011">
    <property type="protein sequence ID" value="PLW68733.1"/>
    <property type="molecule type" value="Genomic_DNA"/>
</dbReference>
<dbReference type="PANTHER" id="PTHR21248:SF12">
    <property type="entry name" value="CARDIOLIPIN SYNTHASE C"/>
    <property type="match status" value="1"/>
</dbReference>
<name>A0A2N5X2L9_9GAMM</name>
<dbReference type="SUPFAM" id="SSF56024">
    <property type="entry name" value="Phospholipase D/nuclease"/>
    <property type="match status" value="2"/>
</dbReference>
<evidence type="ECO:0000313" key="3">
    <source>
        <dbReference type="EMBL" id="PLW68733.1"/>
    </source>
</evidence>
<gene>
    <name evidence="3" type="ORF">C0039_10660</name>
</gene>